<sequence>MHRTPVRASRDDHGGPNTRERQRTRTGEQPAATSLTSSPARGRARERATMRRAVSQCRDYLSTASPKLSTDACLPELQTFQFR</sequence>
<keyword evidence="3" id="KW-1185">Reference proteome</keyword>
<accession>A0A843UMK9</accession>
<comment type="caution">
    <text evidence="2">The sequence shown here is derived from an EMBL/GenBank/DDBJ whole genome shotgun (WGS) entry which is preliminary data.</text>
</comment>
<protein>
    <submittedName>
        <fullName evidence="2">Uncharacterized protein</fullName>
    </submittedName>
</protein>
<dbReference type="EMBL" id="NMUH01000697">
    <property type="protein sequence ID" value="MQL83476.1"/>
    <property type="molecule type" value="Genomic_DNA"/>
</dbReference>
<feature type="compositionally biased region" description="Basic and acidic residues" evidence="1">
    <location>
        <begin position="8"/>
        <end position="26"/>
    </location>
</feature>
<evidence type="ECO:0000313" key="2">
    <source>
        <dbReference type="EMBL" id="MQL83476.1"/>
    </source>
</evidence>
<name>A0A843UMK9_COLES</name>
<organism evidence="2 3">
    <name type="scientific">Colocasia esculenta</name>
    <name type="common">Wild taro</name>
    <name type="synonym">Arum esculentum</name>
    <dbReference type="NCBI Taxonomy" id="4460"/>
    <lineage>
        <taxon>Eukaryota</taxon>
        <taxon>Viridiplantae</taxon>
        <taxon>Streptophyta</taxon>
        <taxon>Embryophyta</taxon>
        <taxon>Tracheophyta</taxon>
        <taxon>Spermatophyta</taxon>
        <taxon>Magnoliopsida</taxon>
        <taxon>Liliopsida</taxon>
        <taxon>Araceae</taxon>
        <taxon>Aroideae</taxon>
        <taxon>Colocasieae</taxon>
        <taxon>Colocasia</taxon>
    </lineage>
</organism>
<evidence type="ECO:0000256" key="1">
    <source>
        <dbReference type="SAM" id="MobiDB-lite"/>
    </source>
</evidence>
<dbReference type="AlphaFoldDB" id="A0A843UMK9"/>
<dbReference type="Proteomes" id="UP000652761">
    <property type="component" value="Unassembled WGS sequence"/>
</dbReference>
<proteinExistence type="predicted"/>
<evidence type="ECO:0000313" key="3">
    <source>
        <dbReference type="Proteomes" id="UP000652761"/>
    </source>
</evidence>
<feature type="region of interest" description="Disordered" evidence="1">
    <location>
        <begin position="1"/>
        <end position="50"/>
    </location>
</feature>
<gene>
    <name evidence="2" type="ORF">Taro_015958</name>
</gene>
<reference evidence="2" key="1">
    <citation type="submission" date="2017-07" db="EMBL/GenBank/DDBJ databases">
        <title>Taro Niue Genome Assembly and Annotation.</title>
        <authorList>
            <person name="Atibalentja N."/>
            <person name="Keating K."/>
            <person name="Fields C.J."/>
        </authorList>
    </citation>
    <scope>NUCLEOTIDE SEQUENCE</scope>
    <source>
        <strain evidence="2">Niue_2</strain>
        <tissue evidence="2">Leaf</tissue>
    </source>
</reference>